<dbReference type="EMBL" id="PPED02000001">
    <property type="protein sequence ID" value="PWN71395.1"/>
    <property type="molecule type" value="Genomic_DNA"/>
</dbReference>
<evidence type="ECO:0000256" key="1">
    <source>
        <dbReference type="SAM" id="SignalP"/>
    </source>
</evidence>
<gene>
    <name evidence="2" type="ORF">C1631_001865</name>
</gene>
<keyword evidence="3" id="KW-1185">Reference proteome</keyword>
<organism evidence="2 3">
    <name type="scientific">Chryseobacterium phosphatilyticum</name>
    <dbReference type="NCBI Taxonomy" id="475075"/>
    <lineage>
        <taxon>Bacteria</taxon>
        <taxon>Pseudomonadati</taxon>
        <taxon>Bacteroidota</taxon>
        <taxon>Flavobacteriia</taxon>
        <taxon>Flavobacteriales</taxon>
        <taxon>Weeksellaceae</taxon>
        <taxon>Chryseobacterium group</taxon>
        <taxon>Chryseobacterium</taxon>
    </lineage>
</organism>
<name>A0A316XC27_9FLAO</name>
<proteinExistence type="predicted"/>
<sequence>MNFRKLLPVAACVMSISSFAQIRTGVYFSSDKKYKEIIEEVGNPLPGNPVMIVQAFVPNHGSYIWFLNESKAKNLTYPDNNPKDLHSGIFLEDHGGLLPKITFKDFARALSQPGYMINFCEIGDANKDGFPEFYLTYFEESDGLDAKPLKVIVYTSLDEKTFSKSKITGWIPFQEEDAYREVKDENFKLLPKEIRLKAERIVKEARKRIH</sequence>
<comment type="caution">
    <text evidence="2">The sequence shown here is derived from an EMBL/GenBank/DDBJ whole genome shotgun (WGS) entry which is preliminary data.</text>
</comment>
<protein>
    <submittedName>
        <fullName evidence="2">Uncharacterized protein</fullName>
    </submittedName>
</protein>
<keyword evidence="1" id="KW-0732">Signal</keyword>
<feature type="chain" id="PRO_5016459447" evidence="1">
    <location>
        <begin position="21"/>
        <end position="210"/>
    </location>
</feature>
<feature type="signal peptide" evidence="1">
    <location>
        <begin position="1"/>
        <end position="20"/>
    </location>
</feature>
<accession>A0A316XC27</accession>
<reference evidence="2 3" key="1">
    <citation type="submission" date="2018-04" db="EMBL/GenBank/DDBJ databases">
        <title>Draft Genome Sequence of Phosphate-Solubilizing Chryseobacterium sp. ISE14 that is a Biocontrol and Plant Growth-Promoting Rhizobacterium Isolated from Cucumber.</title>
        <authorList>
            <person name="Jeong J.-J."/>
            <person name="Sang M.K."/>
            <person name="Choi I.-G."/>
            <person name="Kim K.D."/>
        </authorList>
    </citation>
    <scope>NUCLEOTIDE SEQUENCE [LARGE SCALE GENOMIC DNA]</scope>
    <source>
        <strain evidence="2 3">ISE14</strain>
    </source>
</reference>
<evidence type="ECO:0000313" key="2">
    <source>
        <dbReference type="EMBL" id="PWN71395.1"/>
    </source>
</evidence>
<dbReference type="Proteomes" id="UP000236594">
    <property type="component" value="Unassembled WGS sequence"/>
</dbReference>
<dbReference type="OrthoDB" id="708444at2"/>
<dbReference type="RefSeq" id="WP_109710053.1">
    <property type="nucleotide sequence ID" value="NZ_PPED02000001.1"/>
</dbReference>
<dbReference type="AlphaFoldDB" id="A0A316XC27"/>
<evidence type="ECO:0000313" key="3">
    <source>
        <dbReference type="Proteomes" id="UP000236594"/>
    </source>
</evidence>